<dbReference type="EMBL" id="LGRB01000011">
    <property type="protein sequence ID" value="OCT49321.1"/>
    <property type="molecule type" value="Genomic_DNA"/>
</dbReference>
<organism evidence="3 4">
    <name type="scientific">Cladophialophora carrionii</name>
    <dbReference type="NCBI Taxonomy" id="86049"/>
    <lineage>
        <taxon>Eukaryota</taxon>
        <taxon>Fungi</taxon>
        <taxon>Dikarya</taxon>
        <taxon>Ascomycota</taxon>
        <taxon>Pezizomycotina</taxon>
        <taxon>Eurotiomycetes</taxon>
        <taxon>Chaetothyriomycetidae</taxon>
        <taxon>Chaetothyriales</taxon>
        <taxon>Herpotrichiellaceae</taxon>
        <taxon>Cladophialophora</taxon>
    </lineage>
</organism>
<feature type="region of interest" description="Disordered" evidence="1">
    <location>
        <begin position="27"/>
        <end position="60"/>
    </location>
</feature>
<dbReference type="AlphaFoldDB" id="A0A1C1CLI5"/>
<sequence length="127" mass="14081">MVGCSHIWLVFLILYLVHLNKPTYQHHHVSRPYRDRDREREHTSTSWGTVKKSTHPPSTQKHVPVMKLALSLNRYTIASATSLGCANLPNAVVEKSSAEADPSDMAIDCLIKGVSVPPLLRLSASVV</sequence>
<accession>A0A1C1CLI5</accession>
<gene>
    <name evidence="3" type="ORF">CLCR_05256</name>
</gene>
<evidence type="ECO:0000256" key="1">
    <source>
        <dbReference type="SAM" id="MobiDB-lite"/>
    </source>
</evidence>
<keyword evidence="2" id="KW-0732">Signal</keyword>
<protein>
    <recommendedName>
        <fullName evidence="5">Secreted protein</fullName>
    </recommendedName>
</protein>
<reference evidence="4" key="1">
    <citation type="submission" date="2015-07" db="EMBL/GenBank/DDBJ databases">
        <authorList>
            <person name="Teixeira M.M."/>
            <person name="Souza R.C."/>
            <person name="Almeida L.G."/>
            <person name="Vicente V.A."/>
            <person name="de Hoog S."/>
            <person name="Bocca A.L."/>
            <person name="de Almeida S.R."/>
            <person name="Vasconcelos A.T."/>
            <person name="Felipe M.S."/>
        </authorList>
    </citation>
    <scope>NUCLEOTIDE SEQUENCE [LARGE SCALE GENOMIC DNA]</scope>
    <source>
        <strain evidence="4">KSF</strain>
    </source>
</reference>
<evidence type="ECO:0000313" key="3">
    <source>
        <dbReference type="EMBL" id="OCT49321.1"/>
    </source>
</evidence>
<comment type="caution">
    <text evidence="3">The sequence shown here is derived from an EMBL/GenBank/DDBJ whole genome shotgun (WGS) entry which is preliminary data.</text>
</comment>
<proteinExistence type="predicted"/>
<evidence type="ECO:0008006" key="5">
    <source>
        <dbReference type="Google" id="ProtNLM"/>
    </source>
</evidence>
<dbReference type="VEuPathDB" id="FungiDB:CLCR_05256"/>
<feature type="compositionally biased region" description="Basic and acidic residues" evidence="1">
    <location>
        <begin position="32"/>
        <end position="43"/>
    </location>
</feature>
<feature type="chain" id="PRO_5008650887" description="Secreted protein" evidence="2">
    <location>
        <begin position="20"/>
        <end position="127"/>
    </location>
</feature>
<dbReference type="Proteomes" id="UP000094526">
    <property type="component" value="Unassembled WGS sequence"/>
</dbReference>
<evidence type="ECO:0000256" key="2">
    <source>
        <dbReference type="SAM" id="SignalP"/>
    </source>
</evidence>
<evidence type="ECO:0000313" key="4">
    <source>
        <dbReference type="Proteomes" id="UP000094526"/>
    </source>
</evidence>
<name>A0A1C1CLI5_9EURO</name>
<feature type="signal peptide" evidence="2">
    <location>
        <begin position="1"/>
        <end position="19"/>
    </location>
</feature>
<keyword evidence="4" id="KW-1185">Reference proteome</keyword>